<keyword evidence="1" id="KW-1133">Transmembrane helix</keyword>
<dbReference type="InterPro" id="IPR043728">
    <property type="entry name" value="DUF5671"/>
</dbReference>
<dbReference type="AlphaFoldDB" id="A0A2H0ANE0"/>
<keyword evidence="1" id="KW-0812">Transmembrane</keyword>
<dbReference type="Proteomes" id="UP000230007">
    <property type="component" value="Unassembled WGS sequence"/>
</dbReference>
<feature type="transmembrane region" description="Helical" evidence="1">
    <location>
        <begin position="107"/>
        <end position="128"/>
    </location>
</feature>
<evidence type="ECO:0000259" key="2">
    <source>
        <dbReference type="Pfam" id="PF18920"/>
    </source>
</evidence>
<proteinExistence type="predicted"/>
<name>A0A2H0ANE0_9BACT</name>
<reference evidence="3 4" key="1">
    <citation type="submission" date="2017-09" db="EMBL/GenBank/DDBJ databases">
        <title>Depth-based differentiation of microbial function through sediment-hosted aquifers and enrichment of novel symbionts in the deep terrestrial subsurface.</title>
        <authorList>
            <person name="Probst A.J."/>
            <person name="Ladd B."/>
            <person name="Jarett J.K."/>
            <person name="Geller-Mcgrath D.E."/>
            <person name="Sieber C.M."/>
            <person name="Emerson J.B."/>
            <person name="Anantharaman K."/>
            <person name="Thomas B.C."/>
            <person name="Malmstrom R."/>
            <person name="Stieglmeier M."/>
            <person name="Klingl A."/>
            <person name="Woyke T."/>
            <person name="Ryan C.M."/>
            <person name="Banfield J.F."/>
        </authorList>
    </citation>
    <scope>NUCLEOTIDE SEQUENCE [LARGE SCALE GENOMIC DNA]</scope>
    <source>
        <strain evidence="3">CG23_combo_of_CG06-09_8_20_14_all_42_19</strain>
    </source>
</reference>
<keyword evidence="1" id="KW-0472">Membrane</keyword>
<dbReference type="Pfam" id="PF18920">
    <property type="entry name" value="DUF5671"/>
    <property type="match status" value="1"/>
</dbReference>
<protein>
    <recommendedName>
        <fullName evidence="2">DUF5671 domain-containing protein</fullName>
    </recommendedName>
</protein>
<gene>
    <name evidence="3" type="ORF">COX15_00840</name>
</gene>
<sequence length="168" mass="19375">MSNFDMEEVKPRTSPKDFFLNLLSIAALYMSAGSFIALIFQYINIFFPDVLDSQNYGSDPLDAAYQAIRFAVSTLIVAFPVYLATGRFMNKDYLKNPEKRNLRIRKWLIYFTLFVATVIIMGDLIALINTFLGGEITMRFVLKVLTVLLVTGVIFGYYLWDLRKYKTE</sequence>
<feature type="transmembrane region" description="Helical" evidence="1">
    <location>
        <begin position="63"/>
        <end position="86"/>
    </location>
</feature>
<feature type="transmembrane region" description="Helical" evidence="1">
    <location>
        <begin position="20"/>
        <end position="43"/>
    </location>
</feature>
<accession>A0A2H0ANE0</accession>
<dbReference type="EMBL" id="PCSK01000017">
    <property type="protein sequence ID" value="PIP46360.1"/>
    <property type="molecule type" value="Genomic_DNA"/>
</dbReference>
<feature type="domain" description="DUF5671" evidence="2">
    <location>
        <begin position="17"/>
        <end position="157"/>
    </location>
</feature>
<evidence type="ECO:0000313" key="3">
    <source>
        <dbReference type="EMBL" id="PIP46360.1"/>
    </source>
</evidence>
<feature type="transmembrane region" description="Helical" evidence="1">
    <location>
        <begin position="140"/>
        <end position="160"/>
    </location>
</feature>
<comment type="caution">
    <text evidence="3">The sequence shown here is derived from an EMBL/GenBank/DDBJ whole genome shotgun (WGS) entry which is preliminary data.</text>
</comment>
<evidence type="ECO:0000313" key="4">
    <source>
        <dbReference type="Proteomes" id="UP000230007"/>
    </source>
</evidence>
<organism evidence="3 4">
    <name type="scientific">Candidatus Colwellbacteria bacterium CG23_combo_of_CG06-09_8_20_14_all_42_19</name>
    <dbReference type="NCBI Taxonomy" id="1974541"/>
    <lineage>
        <taxon>Bacteria</taxon>
        <taxon>Candidatus Colwelliibacteriota</taxon>
    </lineage>
</organism>
<evidence type="ECO:0000256" key="1">
    <source>
        <dbReference type="SAM" id="Phobius"/>
    </source>
</evidence>